<protein>
    <recommendedName>
        <fullName evidence="5">SH3 domain-containing protein</fullName>
    </recommendedName>
</protein>
<keyword evidence="4" id="KW-0812">Transmembrane</keyword>
<feature type="domain" description="SH3" evidence="5">
    <location>
        <begin position="76"/>
        <end position="141"/>
    </location>
</feature>
<reference evidence="6" key="1">
    <citation type="journal article" date="2010" name="Science">
        <title>Plasticity of animal genome architecture unmasked by rapid evolution of a pelagic tunicate.</title>
        <authorList>
            <person name="Denoeud F."/>
            <person name="Henriet S."/>
            <person name="Mungpakdee S."/>
            <person name="Aury J.M."/>
            <person name="Da Silva C."/>
            <person name="Brinkmann H."/>
            <person name="Mikhaleva J."/>
            <person name="Olsen L.C."/>
            <person name="Jubin C."/>
            <person name="Canestro C."/>
            <person name="Bouquet J.M."/>
            <person name="Danks G."/>
            <person name="Poulain J."/>
            <person name="Campsteijn C."/>
            <person name="Adamski M."/>
            <person name="Cross I."/>
            <person name="Yadetie F."/>
            <person name="Muffato M."/>
            <person name="Louis A."/>
            <person name="Butcher S."/>
            <person name="Tsagkogeorga G."/>
            <person name="Konrad A."/>
            <person name="Singh S."/>
            <person name="Jensen M.F."/>
            <person name="Cong E.H."/>
            <person name="Eikeseth-Otteraa H."/>
            <person name="Noel B."/>
            <person name="Anthouard V."/>
            <person name="Porcel B.M."/>
            <person name="Kachouri-Lafond R."/>
            <person name="Nishino A."/>
            <person name="Ugolini M."/>
            <person name="Chourrout P."/>
            <person name="Nishida H."/>
            <person name="Aasland R."/>
            <person name="Huzurbazar S."/>
            <person name="Westhof E."/>
            <person name="Delsuc F."/>
            <person name="Lehrach H."/>
            <person name="Reinhardt R."/>
            <person name="Weissenbach J."/>
            <person name="Roy S.W."/>
            <person name="Artiguenave F."/>
            <person name="Postlethwait J.H."/>
            <person name="Manak J.R."/>
            <person name="Thompson E.M."/>
            <person name="Jaillon O."/>
            <person name="Du Pasquier L."/>
            <person name="Boudinot P."/>
            <person name="Liberles D.A."/>
            <person name="Volff J.N."/>
            <person name="Philippe H."/>
            <person name="Lenhard B."/>
            <person name="Roest Crollius H."/>
            <person name="Wincker P."/>
            <person name="Chourrout D."/>
        </authorList>
    </citation>
    <scope>NUCLEOTIDE SEQUENCE [LARGE SCALE GENOMIC DNA]</scope>
</reference>
<feature type="region of interest" description="Disordered" evidence="3">
    <location>
        <begin position="53"/>
        <end position="93"/>
    </location>
</feature>
<organism evidence="6">
    <name type="scientific">Oikopleura dioica</name>
    <name type="common">Tunicate</name>
    <dbReference type="NCBI Taxonomy" id="34765"/>
    <lineage>
        <taxon>Eukaryota</taxon>
        <taxon>Metazoa</taxon>
        <taxon>Chordata</taxon>
        <taxon>Tunicata</taxon>
        <taxon>Appendicularia</taxon>
        <taxon>Copelata</taxon>
        <taxon>Oikopleuridae</taxon>
        <taxon>Oikopleura</taxon>
    </lineage>
</organism>
<dbReference type="Proteomes" id="UP000011014">
    <property type="component" value="Unassembled WGS sequence"/>
</dbReference>
<gene>
    <name evidence="6" type="ORF">GSOID_T00030414001</name>
</gene>
<keyword evidence="1 2" id="KW-0728">SH3 domain</keyword>
<sequence length="141" mass="16135">MNILLTLLFYLIPFGVWLTGKLIGEPILTWIGFGLGLLFTILSYVFAQNKNKEQKNRERDQEAAQQPLQTELDSSVDNSRAKAKYQSTADSPDELSFEVGQTFYEIRKDPEHEGWYYAKMKDPKTGEEKNGLVAGPFISFY</sequence>
<dbReference type="AlphaFoldDB" id="E4YPC0"/>
<name>E4YPC0_OIKDI</name>
<evidence type="ECO:0000259" key="5">
    <source>
        <dbReference type="PROSITE" id="PS50002"/>
    </source>
</evidence>
<evidence type="ECO:0000313" key="6">
    <source>
        <dbReference type="EMBL" id="CBY37316.1"/>
    </source>
</evidence>
<keyword evidence="4" id="KW-1133">Transmembrane helix</keyword>
<feature type="transmembrane region" description="Helical" evidence="4">
    <location>
        <begin position="28"/>
        <end position="47"/>
    </location>
</feature>
<keyword evidence="4" id="KW-0472">Membrane</keyword>
<evidence type="ECO:0000256" key="1">
    <source>
        <dbReference type="ARBA" id="ARBA00022443"/>
    </source>
</evidence>
<dbReference type="Gene3D" id="2.30.30.40">
    <property type="entry name" value="SH3 Domains"/>
    <property type="match status" value="1"/>
</dbReference>
<feature type="compositionally biased region" description="Polar residues" evidence="3">
    <location>
        <begin position="63"/>
        <end position="78"/>
    </location>
</feature>
<dbReference type="InterPro" id="IPR001452">
    <property type="entry name" value="SH3_domain"/>
</dbReference>
<evidence type="ECO:0000256" key="4">
    <source>
        <dbReference type="SAM" id="Phobius"/>
    </source>
</evidence>
<dbReference type="SUPFAM" id="SSF50044">
    <property type="entry name" value="SH3-domain"/>
    <property type="match status" value="1"/>
</dbReference>
<evidence type="ECO:0000256" key="3">
    <source>
        <dbReference type="SAM" id="MobiDB-lite"/>
    </source>
</evidence>
<dbReference type="EMBL" id="FN654946">
    <property type="protein sequence ID" value="CBY37316.1"/>
    <property type="molecule type" value="Genomic_DNA"/>
</dbReference>
<proteinExistence type="predicted"/>
<feature type="compositionally biased region" description="Basic and acidic residues" evidence="3">
    <location>
        <begin position="53"/>
        <end position="62"/>
    </location>
</feature>
<accession>E4YPC0</accession>
<dbReference type="Pfam" id="PF00018">
    <property type="entry name" value="SH3_1"/>
    <property type="match status" value="1"/>
</dbReference>
<dbReference type="PROSITE" id="PS50002">
    <property type="entry name" value="SH3"/>
    <property type="match status" value="1"/>
</dbReference>
<dbReference type="InterPro" id="IPR036028">
    <property type="entry name" value="SH3-like_dom_sf"/>
</dbReference>
<evidence type="ECO:0000256" key="2">
    <source>
        <dbReference type="PROSITE-ProRule" id="PRU00192"/>
    </source>
</evidence>